<comment type="similarity">
    <text evidence="2">Belongs to the NUF2 family.</text>
</comment>
<keyword evidence="4" id="KW-0132">Cell division</keyword>
<dbReference type="OMA" id="QFDVAPF"/>
<evidence type="ECO:0000256" key="8">
    <source>
        <dbReference type="ARBA" id="ARBA00023328"/>
    </source>
</evidence>
<dbReference type="InterPro" id="IPR005549">
    <property type="entry name" value="Kinetochore_Nuf2_N"/>
</dbReference>
<gene>
    <name evidence="11" type="ORF">EAI_04439</name>
</gene>
<evidence type="ECO:0000256" key="3">
    <source>
        <dbReference type="ARBA" id="ARBA00022454"/>
    </source>
</evidence>
<keyword evidence="12" id="KW-1185">Reference proteome</keyword>
<evidence type="ECO:0000259" key="10">
    <source>
        <dbReference type="Pfam" id="PF03800"/>
    </source>
</evidence>
<evidence type="ECO:0000313" key="11">
    <source>
        <dbReference type="EMBL" id="EFN85659.1"/>
    </source>
</evidence>
<feature type="domain" description="Kinetochore protein Nuf2 N-terminal" evidence="10">
    <location>
        <begin position="13"/>
        <end position="77"/>
    </location>
</feature>
<evidence type="ECO:0000256" key="6">
    <source>
        <dbReference type="ARBA" id="ARBA00023054"/>
    </source>
</evidence>
<evidence type="ECO:0000256" key="4">
    <source>
        <dbReference type="ARBA" id="ARBA00022618"/>
    </source>
</evidence>
<accession>E2BF73</accession>
<dbReference type="OrthoDB" id="8194677at2759"/>
<keyword evidence="7" id="KW-0131">Cell cycle</keyword>
<evidence type="ECO:0000256" key="5">
    <source>
        <dbReference type="ARBA" id="ARBA00022776"/>
    </source>
</evidence>
<sequence length="367" mass="43446">MEQCAIMSYFKDSDTINLTNLHAALTQIFDKIFLRDFCITDITNPGQKRLRRQAKYLANFILYTMQKKLEFNDRIDEIHARSRLLEELKDKKAQIVESVNRKTLHEEKQLSLMKKLESDMQHMQLKIEKNNKGELELEVIRNKAEKENQEAKELCVSVKTTVMRLSKVIEGLQSEVVHSPERFQLRLNELEEQKNLKMEERVIMQEAIQDKKHSIKKIETELNVVQKMNDELATLKTIYEQNQKAQSDIIKKHIESLKNTWIEHQNRLAVYKVQVNTEKNEIQSRHEEDIARLRDLHERLLSEKELKTAQLCTKKVGFNAKCLKRNQLHEEIRRKEEKSSALVHSLQEIYNNEIADELELREAYKGL</sequence>
<dbReference type="STRING" id="610380.E2BF73"/>
<evidence type="ECO:0000256" key="7">
    <source>
        <dbReference type="ARBA" id="ARBA00023306"/>
    </source>
</evidence>
<dbReference type="GO" id="GO:0051301">
    <property type="term" value="P:cell division"/>
    <property type="evidence" value="ECO:0007669"/>
    <property type="project" value="UniProtKB-KW"/>
</dbReference>
<dbReference type="Gene3D" id="1.10.418.60">
    <property type="entry name" value="Ncd80 complex, Nuf2 subunit"/>
    <property type="match status" value="1"/>
</dbReference>
<dbReference type="AlphaFoldDB" id="E2BF73"/>
<dbReference type="GO" id="GO:0031262">
    <property type="term" value="C:Ndc80 complex"/>
    <property type="evidence" value="ECO:0007669"/>
    <property type="project" value="InterPro"/>
</dbReference>
<proteinExistence type="inferred from homology"/>
<keyword evidence="3" id="KW-0158">Chromosome</keyword>
<dbReference type="EMBL" id="GL447952">
    <property type="protein sequence ID" value="EFN85659.1"/>
    <property type="molecule type" value="Genomic_DNA"/>
</dbReference>
<evidence type="ECO:0000313" key="12">
    <source>
        <dbReference type="Proteomes" id="UP000008237"/>
    </source>
</evidence>
<protein>
    <recommendedName>
        <fullName evidence="10">Kinetochore protein Nuf2 N-terminal domain-containing protein</fullName>
    </recommendedName>
</protein>
<evidence type="ECO:0000256" key="9">
    <source>
        <dbReference type="SAM" id="Coils"/>
    </source>
</evidence>
<name>E2BF73_HARSA</name>
<reference evidence="11 12" key="1">
    <citation type="journal article" date="2010" name="Science">
        <title>Genomic comparison of the ants Camponotus floridanus and Harpegnathos saltator.</title>
        <authorList>
            <person name="Bonasio R."/>
            <person name="Zhang G."/>
            <person name="Ye C."/>
            <person name="Mutti N.S."/>
            <person name="Fang X."/>
            <person name="Qin N."/>
            <person name="Donahue G."/>
            <person name="Yang P."/>
            <person name="Li Q."/>
            <person name="Li C."/>
            <person name="Zhang P."/>
            <person name="Huang Z."/>
            <person name="Berger S.L."/>
            <person name="Reinberg D."/>
            <person name="Wang J."/>
            <person name="Liebig J."/>
        </authorList>
    </citation>
    <scope>NUCLEOTIDE SEQUENCE [LARGE SCALE GENOMIC DNA]</scope>
    <source>
        <strain evidence="11 12">R22 G/1</strain>
    </source>
</reference>
<feature type="coiled-coil region" evidence="9">
    <location>
        <begin position="130"/>
        <end position="161"/>
    </location>
</feature>
<dbReference type="Pfam" id="PF03800">
    <property type="entry name" value="Nuf2"/>
    <property type="match status" value="1"/>
</dbReference>
<dbReference type="Proteomes" id="UP000008237">
    <property type="component" value="Unassembled WGS sequence"/>
</dbReference>
<feature type="coiled-coil region" evidence="9">
    <location>
        <begin position="187"/>
        <end position="245"/>
    </location>
</feature>
<keyword evidence="8" id="KW-0137">Centromere</keyword>
<keyword evidence="6 9" id="KW-0175">Coiled coil</keyword>
<comment type="subcellular location">
    <subcellularLocation>
        <location evidence="1">Chromosome</location>
        <location evidence="1">Centromere</location>
    </subcellularLocation>
</comment>
<dbReference type="InParanoid" id="E2BF73"/>
<evidence type="ECO:0000256" key="1">
    <source>
        <dbReference type="ARBA" id="ARBA00004584"/>
    </source>
</evidence>
<organism evidence="12">
    <name type="scientific">Harpegnathos saltator</name>
    <name type="common">Jerdon's jumping ant</name>
    <dbReference type="NCBI Taxonomy" id="610380"/>
    <lineage>
        <taxon>Eukaryota</taxon>
        <taxon>Metazoa</taxon>
        <taxon>Ecdysozoa</taxon>
        <taxon>Arthropoda</taxon>
        <taxon>Hexapoda</taxon>
        <taxon>Insecta</taxon>
        <taxon>Pterygota</taxon>
        <taxon>Neoptera</taxon>
        <taxon>Endopterygota</taxon>
        <taxon>Hymenoptera</taxon>
        <taxon>Apocrita</taxon>
        <taxon>Aculeata</taxon>
        <taxon>Formicoidea</taxon>
        <taxon>Formicidae</taxon>
        <taxon>Ponerinae</taxon>
        <taxon>Ponerini</taxon>
        <taxon>Harpegnathos</taxon>
    </lineage>
</organism>
<dbReference type="InterPro" id="IPR038275">
    <property type="entry name" value="Nuf2_N_sf"/>
</dbReference>
<evidence type="ECO:0000256" key="2">
    <source>
        <dbReference type="ARBA" id="ARBA00005498"/>
    </source>
</evidence>
<keyword evidence="5" id="KW-0498">Mitosis</keyword>